<dbReference type="AlphaFoldDB" id="A0AAV7QW19"/>
<protein>
    <submittedName>
        <fullName evidence="1">Uncharacterized protein</fullName>
    </submittedName>
</protein>
<evidence type="ECO:0000313" key="2">
    <source>
        <dbReference type="Proteomes" id="UP001066276"/>
    </source>
</evidence>
<name>A0AAV7QW19_PLEWA</name>
<sequence>MINVPRLPQGVKEDHESRINKAIYWLRNQRGCLSVIRSDISNAKRLSPPEFNHDIISIEFYDKSLIDHFIAFDIRTRPFWVKGKRGGINLEFGKVDASQVIANLQMINNTASNLCGYVDTILPKPE</sequence>
<reference evidence="1" key="1">
    <citation type="journal article" date="2022" name="bioRxiv">
        <title>Sequencing and chromosome-scale assembly of the giantPleurodeles waltlgenome.</title>
        <authorList>
            <person name="Brown T."/>
            <person name="Elewa A."/>
            <person name="Iarovenko S."/>
            <person name="Subramanian E."/>
            <person name="Araus A.J."/>
            <person name="Petzold A."/>
            <person name="Susuki M."/>
            <person name="Suzuki K.-i.T."/>
            <person name="Hayashi T."/>
            <person name="Toyoda A."/>
            <person name="Oliveira C."/>
            <person name="Osipova E."/>
            <person name="Leigh N.D."/>
            <person name="Simon A."/>
            <person name="Yun M.H."/>
        </authorList>
    </citation>
    <scope>NUCLEOTIDE SEQUENCE</scope>
    <source>
        <strain evidence="1">20211129_DDA</strain>
        <tissue evidence="1">Liver</tissue>
    </source>
</reference>
<evidence type="ECO:0000313" key="1">
    <source>
        <dbReference type="EMBL" id="KAJ1143662.1"/>
    </source>
</evidence>
<accession>A0AAV7QW19</accession>
<comment type="caution">
    <text evidence="1">The sequence shown here is derived from an EMBL/GenBank/DDBJ whole genome shotgun (WGS) entry which is preliminary data.</text>
</comment>
<dbReference type="EMBL" id="JANPWB010000010">
    <property type="protein sequence ID" value="KAJ1143662.1"/>
    <property type="molecule type" value="Genomic_DNA"/>
</dbReference>
<organism evidence="1 2">
    <name type="scientific">Pleurodeles waltl</name>
    <name type="common">Iberian ribbed newt</name>
    <dbReference type="NCBI Taxonomy" id="8319"/>
    <lineage>
        <taxon>Eukaryota</taxon>
        <taxon>Metazoa</taxon>
        <taxon>Chordata</taxon>
        <taxon>Craniata</taxon>
        <taxon>Vertebrata</taxon>
        <taxon>Euteleostomi</taxon>
        <taxon>Amphibia</taxon>
        <taxon>Batrachia</taxon>
        <taxon>Caudata</taxon>
        <taxon>Salamandroidea</taxon>
        <taxon>Salamandridae</taxon>
        <taxon>Pleurodelinae</taxon>
        <taxon>Pleurodeles</taxon>
    </lineage>
</organism>
<gene>
    <name evidence="1" type="ORF">NDU88_009967</name>
</gene>
<dbReference type="Proteomes" id="UP001066276">
    <property type="component" value="Chromosome 6"/>
</dbReference>
<proteinExistence type="predicted"/>
<keyword evidence="2" id="KW-1185">Reference proteome</keyword>